<keyword evidence="7" id="KW-0472">Membrane</keyword>
<feature type="transmembrane region" description="Helical" evidence="7">
    <location>
        <begin position="488"/>
        <end position="512"/>
    </location>
</feature>
<dbReference type="GO" id="GO:0005524">
    <property type="term" value="F:ATP binding"/>
    <property type="evidence" value="ECO:0007669"/>
    <property type="project" value="UniProtKB-UniRule"/>
</dbReference>
<evidence type="ECO:0000256" key="4">
    <source>
        <dbReference type="ARBA" id="ARBA00022840"/>
    </source>
</evidence>
<dbReference type="AlphaFoldDB" id="A0A150S1X0"/>
<feature type="compositionally biased region" description="Polar residues" evidence="6">
    <location>
        <begin position="457"/>
        <end position="466"/>
    </location>
</feature>
<evidence type="ECO:0000313" key="10">
    <source>
        <dbReference type="Proteomes" id="UP000075635"/>
    </source>
</evidence>
<keyword evidence="3" id="KW-0418">Kinase</keyword>
<organism evidence="9 10">
    <name type="scientific">Sorangium cellulosum</name>
    <name type="common">Polyangium cellulosum</name>
    <dbReference type="NCBI Taxonomy" id="56"/>
    <lineage>
        <taxon>Bacteria</taxon>
        <taxon>Pseudomonadati</taxon>
        <taxon>Myxococcota</taxon>
        <taxon>Polyangia</taxon>
        <taxon>Polyangiales</taxon>
        <taxon>Polyangiaceae</taxon>
        <taxon>Sorangium</taxon>
    </lineage>
</organism>
<feature type="region of interest" description="Disordered" evidence="6">
    <location>
        <begin position="436"/>
        <end position="480"/>
    </location>
</feature>
<accession>A0A150S1X0</accession>
<sequence>MELEAGTVVANRYRIIRQLGRGGMGEVFAAENIRTGRQVAIKLLRADSKAKSSAVERFRREARAAGSINSDHVTEILDVEEDAEHGIVLVFELLEGESLIDRLKRTGPIGFEELHPIIEQVWMGLADAHRAGIIHRDLKPSNVYLEPRPDGSTRVKILDFGISKLPKEMGGETLTEMGQSLGTFSFMPPEQIGKAKTVDHRADIYACATMIYQSMSGQLPYQARNLLIMVEMKQKTDARRLAEAMDGPVDPRLEAFLAKGLAREPADRFQSALEGLTAWRELRPARSSSQPVAGSRASLAGSNVPGAALATPLPAPQTVKPPSSGALRMLQPPVSSVLIRTATDPGAQELVDTVVGPPSEPNLAAHAVGSSPFLSPEAQRPSHVAGGHPAGGQPTAPPAQWTGPNGTMVLNNMAGELAPPIAKTPAGPLKILDLSEDSSAGSTSQGPTLIYKPTRPSMGSLSSEQTAPLDPEAIEQRPPPPARTFRTIFYVLAAILFAVVGFLLMGIALEYLDTPR</sequence>
<dbReference type="PROSITE" id="PS00107">
    <property type="entry name" value="PROTEIN_KINASE_ATP"/>
    <property type="match status" value="1"/>
</dbReference>
<name>A0A150S1X0_SORCE</name>
<dbReference type="InterPro" id="IPR011009">
    <property type="entry name" value="Kinase-like_dom_sf"/>
</dbReference>
<dbReference type="SMART" id="SM00220">
    <property type="entry name" value="S_TKc"/>
    <property type="match status" value="1"/>
</dbReference>
<dbReference type="InterPro" id="IPR008271">
    <property type="entry name" value="Ser/Thr_kinase_AS"/>
</dbReference>
<proteinExistence type="predicted"/>
<keyword evidence="1" id="KW-0808">Transferase</keyword>
<evidence type="ECO:0000256" key="5">
    <source>
        <dbReference type="PROSITE-ProRule" id="PRU10141"/>
    </source>
</evidence>
<dbReference type="InterPro" id="IPR000719">
    <property type="entry name" value="Prot_kinase_dom"/>
</dbReference>
<dbReference type="PROSITE" id="PS50011">
    <property type="entry name" value="PROTEIN_KINASE_DOM"/>
    <property type="match status" value="1"/>
</dbReference>
<dbReference type="SUPFAM" id="SSF56112">
    <property type="entry name" value="Protein kinase-like (PK-like)"/>
    <property type="match status" value="1"/>
</dbReference>
<dbReference type="InterPro" id="IPR017441">
    <property type="entry name" value="Protein_kinase_ATP_BS"/>
</dbReference>
<dbReference type="PANTHER" id="PTHR43289:SF6">
    <property type="entry name" value="SERINE_THREONINE-PROTEIN KINASE NEKL-3"/>
    <property type="match status" value="1"/>
</dbReference>
<protein>
    <recommendedName>
        <fullName evidence="8">Protein kinase domain-containing protein</fullName>
    </recommendedName>
</protein>
<dbReference type="Proteomes" id="UP000075635">
    <property type="component" value="Unassembled WGS sequence"/>
</dbReference>
<keyword evidence="4 5" id="KW-0067">ATP-binding</keyword>
<evidence type="ECO:0000256" key="3">
    <source>
        <dbReference type="ARBA" id="ARBA00022777"/>
    </source>
</evidence>
<feature type="domain" description="Protein kinase" evidence="8">
    <location>
        <begin position="13"/>
        <end position="280"/>
    </location>
</feature>
<dbReference type="Pfam" id="PF00069">
    <property type="entry name" value="Pkinase"/>
    <property type="match status" value="1"/>
</dbReference>
<comment type="caution">
    <text evidence="9">The sequence shown here is derived from an EMBL/GenBank/DDBJ whole genome shotgun (WGS) entry which is preliminary data.</text>
</comment>
<evidence type="ECO:0000256" key="2">
    <source>
        <dbReference type="ARBA" id="ARBA00022741"/>
    </source>
</evidence>
<dbReference type="GO" id="GO:0004674">
    <property type="term" value="F:protein serine/threonine kinase activity"/>
    <property type="evidence" value="ECO:0007669"/>
    <property type="project" value="TreeGrafter"/>
</dbReference>
<evidence type="ECO:0000313" key="9">
    <source>
        <dbReference type="EMBL" id="KYF86420.1"/>
    </source>
</evidence>
<feature type="compositionally biased region" description="Low complexity" evidence="6">
    <location>
        <begin position="385"/>
        <end position="394"/>
    </location>
</feature>
<keyword evidence="7" id="KW-1133">Transmembrane helix</keyword>
<dbReference type="EMBL" id="JEMB01001548">
    <property type="protein sequence ID" value="KYF86420.1"/>
    <property type="molecule type" value="Genomic_DNA"/>
</dbReference>
<evidence type="ECO:0000256" key="6">
    <source>
        <dbReference type="SAM" id="MobiDB-lite"/>
    </source>
</evidence>
<evidence type="ECO:0000256" key="7">
    <source>
        <dbReference type="SAM" id="Phobius"/>
    </source>
</evidence>
<dbReference type="PANTHER" id="PTHR43289">
    <property type="entry name" value="MITOGEN-ACTIVATED PROTEIN KINASE KINASE KINASE 20-RELATED"/>
    <property type="match status" value="1"/>
</dbReference>
<feature type="region of interest" description="Disordered" evidence="6">
    <location>
        <begin position="372"/>
        <end position="404"/>
    </location>
</feature>
<dbReference type="PROSITE" id="PS00108">
    <property type="entry name" value="PROTEIN_KINASE_ST"/>
    <property type="match status" value="1"/>
</dbReference>
<feature type="compositionally biased region" description="Polar residues" evidence="6">
    <location>
        <begin position="437"/>
        <end position="447"/>
    </location>
</feature>
<keyword evidence="7" id="KW-0812">Transmembrane</keyword>
<evidence type="ECO:0000256" key="1">
    <source>
        <dbReference type="ARBA" id="ARBA00022679"/>
    </source>
</evidence>
<keyword evidence="2 5" id="KW-0547">Nucleotide-binding</keyword>
<dbReference type="Gene3D" id="1.10.510.10">
    <property type="entry name" value="Transferase(Phosphotransferase) domain 1"/>
    <property type="match status" value="1"/>
</dbReference>
<dbReference type="Gene3D" id="3.30.200.20">
    <property type="entry name" value="Phosphorylase Kinase, domain 1"/>
    <property type="match status" value="1"/>
</dbReference>
<reference evidence="9 10" key="1">
    <citation type="submission" date="2014-02" db="EMBL/GenBank/DDBJ databases">
        <title>The small core and large imbalanced accessory genome model reveals a collaborative survival strategy of Sorangium cellulosum strains in nature.</title>
        <authorList>
            <person name="Han K."/>
            <person name="Peng R."/>
            <person name="Blom J."/>
            <person name="Li Y.-Z."/>
        </authorList>
    </citation>
    <scope>NUCLEOTIDE SEQUENCE [LARGE SCALE GENOMIC DNA]</scope>
    <source>
        <strain evidence="9 10">So0011-07</strain>
    </source>
</reference>
<feature type="binding site" evidence="5">
    <location>
        <position position="42"/>
    </location>
    <ligand>
        <name>ATP</name>
        <dbReference type="ChEBI" id="CHEBI:30616"/>
    </ligand>
</feature>
<evidence type="ECO:0000259" key="8">
    <source>
        <dbReference type="PROSITE" id="PS50011"/>
    </source>
</evidence>
<gene>
    <name evidence="9" type="ORF">BE17_33205</name>
</gene>
<dbReference type="CDD" id="cd14014">
    <property type="entry name" value="STKc_PknB_like"/>
    <property type="match status" value="1"/>
</dbReference>